<evidence type="ECO:0000256" key="4">
    <source>
        <dbReference type="ARBA" id="ARBA00023315"/>
    </source>
</evidence>
<dbReference type="InterPro" id="IPR002123">
    <property type="entry name" value="Plipid/glycerol_acylTrfase"/>
</dbReference>
<dbReference type="Pfam" id="PF01553">
    <property type="entry name" value="Acyltransferase"/>
    <property type="match status" value="1"/>
</dbReference>
<comment type="domain">
    <text evidence="5">The HXXXXD motif is essential for acyltransferase activity and may constitute the binding site for the phosphate moiety of the glycerol-3-phosphate.</text>
</comment>
<comment type="catalytic activity">
    <reaction evidence="5">
        <text>a 1-acyl-sn-glycero-3-phosphate + an acyl-CoA = a 1,2-diacyl-sn-glycero-3-phosphate + CoA</text>
        <dbReference type="Rhea" id="RHEA:19709"/>
        <dbReference type="ChEBI" id="CHEBI:57287"/>
        <dbReference type="ChEBI" id="CHEBI:57970"/>
        <dbReference type="ChEBI" id="CHEBI:58342"/>
        <dbReference type="ChEBI" id="CHEBI:58608"/>
        <dbReference type="EC" id="2.3.1.51"/>
    </reaction>
</comment>
<evidence type="ECO:0000313" key="8">
    <source>
        <dbReference type="Proteomes" id="UP000694924"/>
    </source>
</evidence>
<comment type="similarity">
    <text evidence="2 5">Belongs to the 1-acyl-sn-glycerol-3-phosphate acyltransferase family.</text>
</comment>
<dbReference type="GeneID" id="107071180"/>
<protein>
    <recommendedName>
        <fullName evidence="5">1-acyl-sn-glycerol-3-phosphate acyltransferase</fullName>
        <ecNumber evidence="5">2.3.1.51</ecNumber>
    </recommendedName>
</protein>
<reference evidence="9" key="1">
    <citation type="submission" date="2025-08" db="UniProtKB">
        <authorList>
            <consortium name="RefSeq"/>
        </authorList>
    </citation>
    <scope>IDENTIFICATION</scope>
    <source>
        <tissue evidence="9">Whole body</tissue>
    </source>
</reference>
<dbReference type="InterPro" id="IPR004552">
    <property type="entry name" value="AGP_acyltrans"/>
</dbReference>
<dbReference type="PANTHER" id="PTHR10434:SF11">
    <property type="entry name" value="1-ACYL-SN-GLYCEROL-3-PHOSPHATE ACYLTRANSFERASE"/>
    <property type="match status" value="1"/>
</dbReference>
<dbReference type="SMART" id="SM00563">
    <property type="entry name" value="PlsC"/>
    <property type="match status" value="1"/>
</dbReference>
<keyword evidence="6" id="KW-1133">Transmembrane helix</keyword>
<evidence type="ECO:0000256" key="1">
    <source>
        <dbReference type="ARBA" id="ARBA00004728"/>
    </source>
</evidence>
<keyword evidence="6" id="KW-0812">Transmembrane</keyword>
<dbReference type="CDD" id="cd07989">
    <property type="entry name" value="LPLAT_AGPAT-like"/>
    <property type="match status" value="1"/>
</dbReference>
<keyword evidence="5" id="KW-0444">Lipid biosynthesis</keyword>
<dbReference type="Proteomes" id="UP000694924">
    <property type="component" value="Unplaced"/>
</dbReference>
<keyword evidence="4 5" id="KW-0012">Acyltransferase</keyword>
<evidence type="ECO:0000256" key="6">
    <source>
        <dbReference type="SAM" id="Phobius"/>
    </source>
</evidence>
<keyword evidence="3 5" id="KW-0808">Transferase</keyword>
<keyword evidence="5" id="KW-0594">Phospholipid biosynthesis</keyword>
<sequence>MMLGVSCTSIGLALVLLLVIICTLNEGFRYRAKFLIFGLECLVYTLIYLPFMFFNIRSWKNALVPAWLLSKSSYKVLGIDYEVRGKENIVRDSGCIVLINHQSMLDLGVLAELWLVMDRCTVISKKEILYFGPFGLAAWLWGTIFIDRNNSNKSRDAINSTCQYIQDSKMKVLFFPEGKRHSNNTLIPFKKGPFHLAITSQVPILPVVVSKYYFLHSKSKKFNSGTSYITILPPISTKNMTKDNIQELMDKSYEAMNTAFVQSSQEALTKHMECLQND</sequence>
<proteinExistence type="inferred from homology"/>
<feature type="domain" description="Phospholipid/glycerol acyltransferase" evidence="7">
    <location>
        <begin position="95"/>
        <end position="212"/>
    </location>
</feature>
<organism evidence="8 9">
    <name type="scientific">Polistes dominula</name>
    <name type="common">European paper wasp</name>
    <name type="synonym">Vespa dominula</name>
    <dbReference type="NCBI Taxonomy" id="743375"/>
    <lineage>
        <taxon>Eukaryota</taxon>
        <taxon>Metazoa</taxon>
        <taxon>Ecdysozoa</taxon>
        <taxon>Arthropoda</taxon>
        <taxon>Hexapoda</taxon>
        <taxon>Insecta</taxon>
        <taxon>Pterygota</taxon>
        <taxon>Neoptera</taxon>
        <taxon>Endopterygota</taxon>
        <taxon>Hymenoptera</taxon>
        <taxon>Apocrita</taxon>
        <taxon>Aculeata</taxon>
        <taxon>Vespoidea</taxon>
        <taxon>Vespidae</taxon>
        <taxon>Polistinae</taxon>
        <taxon>Polistini</taxon>
        <taxon>Polistes</taxon>
    </lineage>
</organism>
<accession>A0ABM1IYZ1</accession>
<keyword evidence="8" id="KW-1185">Reference proteome</keyword>
<evidence type="ECO:0000256" key="3">
    <source>
        <dbReference type="ARBA" id="ARBA00022679"/>
    </source>
</evidence>
<feature type="transmembrane region" description="Helical" evidence="6">
    <location>
        <begin position="194"/>
        <end position="214"/>
    </location>
</feature>
<evidence type="ECO:0000313" key="9">
    <source>
        <dbReference type="RefSeq" id="XP_015185428.1"/>
    </source>
</evidence>
<dbReference type="RefSeq" id="XP_015185428.1">
    <property type="nucleotide sequence ID" value="XM_015329942.1"/>
</dbReference>
<evidence type="ECO:0000256" key="2">
    <source>
        <dbReference type="ARBA" id="ARBA00008655"/>
    </source>
</evidence>
<dbReference type="NCBIfam" id="TIGR00530">
    <property type="entry name" value="AGP_acyltrn"/>
    <property type="match status" value="1"/>
</dbReference>
<name>A0ABM1IYZ1_POLDO</name>
<dbReference type="SUPFAM" id="SSF69593">
    <property type="entry name" value="Glycerol-3-phosphate (1)-acyltransferase"/>
    <property type="match status" value="1"/>
</dbReference>
<comment type="pathway">
    <text evidence="1">Phospholipid metabolism; CDP-diacylglycerol biosynthesis; CDP-diacylglycerol from sn-glycerol 3-phosphate: step 2/3.</text>
</comment>
<keyword evidence="6" id="KW-0472">Membrane</keyword>
<evidence type="ECO:0000259" key="7">
    <source>
        <dbReference type="SMART" id="SM00563"/>
    </source>
</evidence>
<dbReference type="PANTHER" id="PTHR10434">
    <property type="entry name" value="1-ACYL-SN-GLYCEROL-3-PHOSPHATE ACYLTRANSFERASE"/>
    <property type="match status" value="1"/>
</dbReference>
<feature type="transmembrane region" description="Helical" evidence="6">
    <location>
        <begin position="35"/>
        <end position="54"/>
    </location>
</feature>
<dbReference type="GO" id="GO:0016746">
    <property type="term" value="F:acyltransferase activity"/>
    <property type="evidence" value="ECO:0007669"/>
    <property type="project" value="UniProtKB-KW"/>
</dbReference>
<keyword evidence="5" id="KW-1208">Phospholipid metabolism</keyword>
<dbReference type="EC" id="2.3.1.51" evidence="5"/>
<evidence type="ECO:0000256" key="5">
    <source>
        <dbReference type="RuleBase" id="RU361267"/>
    </source>
</evidence>
<gene>
    <name evidence="9" type="primary">LOC107071180</name>
</gene>
<feature type="transmembrane region" description="Helical" evidence="6">
    <location>
        <begin position="128"/>
        <end position="146"/>
    </location>
</feature>
<keyword evidence="5" id="KW-0443">Lipid metabolism</keyword>